<dbReference type="Proteomes" id="UP001154240">
    <property type="component" value="Unassembled WGS sequence"/>
</dbReference>
<dbReference type="PROSITE" id="PS51833">
    <property type="entry name" value="HDOD"/>
    <property type="match status" value="1"/>
</dbReference>
<feature type="domain" description="HDOD" evidence="1">
    <location>
        <begin position="15"/>
        <end position="210"/>
    </location>
</feature>
<evidence type="ECO:0000259" key="1">
    <source>
        <dbReference type="PROSITE" id="PS51833"/>
    </source>
</evidence>
<evidence type="ECO:0000313" key="2">
    <source>
        <dbReference type="EMBL" id="MDG4476752.1"/>
    </source>
</evidence>
<dbReference type="Gene3D" id="1.10.3210.10">
    <property type="entry name" value="Hypothetical protein af1432"/>
    <property type="match status" value="1"/>
</dbReference>
<dbReference type="InterPro" id="IPR003607">
    <property type="entry name" value="HD/PDEase_dom"/>
</dbReference>
<dbReference type="Pfam" id="PF08668">
    <property type="entry name" value="HDOD"/>
    <property type="match status" value="1"/>
</dbReference>
<dbReference type="CDD" id="cd00077">
    <property type="entry name" value="HDc"/>
    <property type="match status" value="1"/>
</dbReference>
<evidence type="ECO:0000313" key="3">
    <source>
        <dbReference type="Proteomes" id="UP001154240"/>
    </source>
</evidence>
<dbReference type="InterPro" id="IPR052340">
    <property type="entry name" value="RNase_Y/CdgJ"/>
</dbReference>
<keyword evidence="3" id="KW-1185">Reference proteome</keyword>
<reference evidence="2" key="1">
    <citation type="journal article" date="2022" name="bioRxiv">
        <title>Thiovibrio frasassiensisgen. nov., sp. nov., an autotrophic, elemental sulfur disproportionating bacterium isolated from sulfidic karst sediment, and proposal of Thiovibrionaceae fam. nov.</title>
        <authorList>
            <person name="Aronson H."/>
            <person name="Thomas C."/>
            <person name="Bhattacharyya M."/>
            <person name="Eckstein S."/>
            <person name="Jensen S."/>
            <person name="Barco R."/>
            <person name="Macalady J."/>
            <person name="Amend J."/>
        </authorList>
    </citation>
    <scope>NUCLEOTIDE SEQUENCE</scope>
    <source>
        <strain evidence="2">RS19-109</strain>
    </source>
</reference>
<reference evidence="2" key="2">
    <citation type="submission" date="2022-10" db="EMBL/GenBank/DDBJ databases">
        <authorList>
            <person name="Aronson H.S."/>
        </authorList>
    </citation>
    <scope>NUCLEOTIDE SEQUENCE</scope>
    <source>
        <strain evidence="2">RS19-109</strain>
    </source>
</reference>
<dbReference type="SMART" id="SM00471">
    <property type="entry name" value="HDc"/>
    <property type="match status" value="1"/>
</dbReference>
<dbReference type="InterPro" id="IPR013976">
    <property type="entry name" value="HDOD"/>
</dbReference>
<accession>A0A9X4RQZ1</accession>
<organism evidence="2 3">
    <name type="scientific">Thiovibrio frasassiensis</name>
    <dbReference type="NCBI Taxonomy" id="2984131"/>
    <lineage>
        <taxon>Bacteria</taxon>
        <taxon>Pseudomonadati</taxon>
        <taxon>Thermodesulfobacteriota</taxon>
        <taxon>Desulfobulbia</taxon>
        <taxon>Desulfobulbales</taxon>
        <taxon>Thiovibrionaceae</taxon>
        <taxon>Thiovibrio</taxon>
    </lineage>
</organism>
<dbReference type="SUPFAM" id="SSF109604">
    <property type="entry name" value="HD-domain/PDEase-like"/>
    <property type="match status" value="1"/>
</dbReference>
<proteinExistence type="predicted"/>
<name>A0A9X4RQZ1_9BACT</name>
<sequence length="283" mass="30721">MTISLGKRLEQLDDLPSLPQSLHQVLSELEADGSTAASLECIIGEDPLLTARILRVANSPAYGSAKEISSVARAVTVLGFDEVRNLVVALSLSGSFSSDLGADGFNIRQLWLHLVATARVAQLLAQQIPTLKPDEMFTAGLIHDLGRVLSCLYLQEEMREIVETCRNEGVSMLEAEQKLGLSHAEVGTFLAVKWGFSDLLASVVRYHHAPVGAGNHEQAAALVFLADNITKKLGMGWDLSVDNEKLLVPRCLGLSSEAVKAAAKRLHEEKEDLVARWSQILFS</sequence>
<dbReference type="PANTHER" id="PTHR33525:SF3">
    <property type="entry name" value="RIBONUCLEASE Y"/>
    <property type="match status" value="1"/>
</dbReference>
<gene>
    <name evidence="2" type="ORF">OLX77_11365</name>
</gene>
<dbReference type="PANTHER" id="PTHR33525">
    <property type="match status" value="1"/>
</dbReference>
<dbReference type="AlphaFoldDB" id="A0A9X4RQZ1"/>
<comment type="caution">
    <text evidence="2">The sequence shown here is derived from an EMBL/GenBank/DDBJ whole genome shotgun (WGS) entry which is preliminary data.</text>
</comment>
<dbReference type="RefSeq" id="WP_307633717.1">
    <property type="nucleotide sequence ID" value="NZ_JAPHEH010000001.1"/>
</dbReference>
<protein>
    <submittedName>
        <fullName evidence="2">HDOD domain-containing protein</fullName>
    </submittedName>
</protein>
<dbReference type="EMBL" id="JAPHEH010000001">
    <property type="protein sequence ID" value="MDG4476752.1"/>
    <property type="molecule type" value="Genomic_DNA"/>
</dbReference>